<keyword evidence="2" id="KW-1134">Transmembrane beta strand</keyword>
<comment type="subcellular location">
    <subcellularLocation>
        <location evidence="2">Cell membrane</location>
        <topology evidence="2">Lipid-anchor</topology>
    </subcellularLocation>
</comment>
<keyword evidence="2" id="KW-0812">Transmembrane</keyword>
<dbReference type="Pfam" id="PF02321">
    <property type="entry name" value="OEP"/>
    <property type="match status" value="2"/>
</dbReference>
<organism evidence="3 4">
    <name type="scientific">Hallella colorans</name>
    <dbReference type="NCBI Taxonomy" id="1703337"/>
    <lineage>
        <taxon>Bacteria</taxon>
        <taxon>Pseudomonadati</taxon>
        <taxon>Bacteroidota</taxon>
        <taxon>Bacteroidia</taxon>
        <taxon>Bacteroidales</taxon>
        <taxon>Prevotellaceae</taxon>
        <taxon>Hallella</taxon>
    </lineage>
</organism>
<keyword evidence="2" id="KW-0564">Palmitate</keyword>
<dbReference type="GO" id="GO:0015562">
    <property type="term" value="F:efflux transmembrane transporter activity"/>
    <property type="evidence" value="ECO:0007669"/>
    <property type="project" value="InterPro"/>
</dbReference>
<dbReference type="Proteomes" id="UP000245870">
    <property type="component" value="Unassembled WGS sequence"/>
</dbReference>
<evidence type="ECO:0000256" key="1">
    <source>
        <dbReference type="ARBA" id="ARBA00007613"/>
    </source>
</evidence>
<dbReference type="AlphaFoldDB" id="A0A2U0U6Y5"/>
<keyword evidence="2 3" id="KW-0449">Lipoprotein</keyword>
<dbReference type="PROSITE" id="PS51257">
    <property type="entry name" value="PROKAR_LIPOPROTEIN"/>
    <property type="match status" value="1"/>
</dbReference>
<comment type="similarity">
    <text evidence="1 2">Belongs to the outer membrane factor (OMF) (TC 1.B.17) family.</text>
</comment>
<gene>
    <name evidence="3" type="ORF">C7379_11376</name>
</gene>
<protein>
    <submittedName>
        <fullName evidence="3">NodT family efflux transporter outer membrane factor (OMF) lipoprotein</fullName>
    </submittedName>
</protein>
<evidence type="ECO:0000313" key="3">
    <source>
        <dbReference type="EMBL" id="PVX53414.1"/>
    </source>
</evidence>
<dbReference type="EMBL" id="QENY01000013">
    <property type="protein sequence ID" value="PVX53414.1"/>
    <property type="molecule type" value="Genomic_DNA"/>
</dbReference>
<dbReference type="InterPro" id="IPR010131">
    <property type="entry name" value="MdtP/NodT-like"/>
</dbReference>
<dbReference type="Gene3D" id="2.20.200.10">
    <property type="entry name" value="Outer membrane efflux proteins (OEP)"/>
    <property type="match status" value="1"/>
</dbReference>
<dbReference type="SUPFAM" id="SSF56954">
    <property type="entry name" value="Outer membrane efflux proteins (OEP)"/>
    <property type="match status" value="1"/>
</dbReference>
<reference evidence="3 4" key="1">
    <citation type="submission" date="2018-05" db="EMBL/GenBank/DDBJ databases">
        <title>Genomic Encyclopedia of Type Strains, Phase IV (KMG-IV): sequencing the most valuable type-strain genomes for metagenomic binning, comparative biology and taxonomic classification.</title>
        <authorList>
            <person name="Goeker M."/>
        </authorList>
    </citation>
    <scope>NUCLEOTIDE SEQUENCE [LARGE SCALE GENOMIC DNA]</scope>
    <source>
        <strain evidence="3 4">DSM 100333</strain>
    </source>
</reference>
<evidence type="ECO:0000313" key="4">
    <source>
        <dbReference type="Proteomes" id="UP000245870"/>
    </source>
</evidence>
<keyword evidence="2" id="KW-0472">Membrane</keyword>
<dbReference type="NCBIfam" id="TIGR01845">
    <property type="entry name" value="outer_NodT"/>
    <property type="match status" value="1"/>
</dbReference>
<proteinExistence type="inferred from homology"/>
<accession>A0A2U0U6Y5</accession>
<name>A0A2U0U6Y5_9BACT</name>
<dbReference type="Gene3D" id="1.20.1600.10">
    <property type="entry name" value="Outer membrane efflux proteins (OEP)"/>
    <property type="match status" value="1"/>
</dbReference>
<dbReference type="PANTHER" id="PTHR30203">
    <property type="entry name" value="OUTER MEMBRANE CATION EFFLUX PROTEIN"/>
    <property type="match status" value="1"/>
</dbReference>
<dbReference type="InterPro" id="IPR003423">
    <property type="entry name" value="OMP_efflux"/>
</dbReference>
<dbReference type="GO" id="GO:0005886">
    <property type="term" value="C:plasma membrane"/>
    <property type="evidence" value="ECO:0007669"/>
    <property type="project" value="UniProtKB-SubCell"/>
</dbReference>
<sequence length="461" mass="50957">MKIIRSIILVGTLALALSGCKSLYGRYERPQVAANGLFRDTLSAADTLATPDTLSLGHWAWRDVFTDSQLQTLIQKALDNNPNLLNAALNIEIAKAQLKAAKLAFLPQFAFTPQGTVSHFNEKTVQSYDLTVAASWNVSLFGGLTAAKRAAQTSLIQMEDYQLSVKTSLVSGVANLYYTLLMLDRQMELVQEMEMLTQKTWKQMEAMKNGRMGYRSTAVQAAEANYYSVLTRKADLKRQLREMENSLSLLLGEPAQFVPRGKLADQSLPGHFSTGVGIQLLRNRPDIHANEMALATCFYNVEKARSMFYPNITINAMGGFSNGKGMVNPGQWLLSAVGSLTQPIFMNGRLTAGLRVAEAKYQQAYNTWQNSIFKAGAEVSNALVLYNTSQEKSAIEQKQIEVLKKNVEHTHMLLDMAGSTYLEVITAESKLLNAQLSKVTDDFHKMQAVVNLYQALGGGTR</sequence>
<dbReference type="PANTHER" id="PTHR30203:SF33">
    <property type="entry name" value="BLR4455 PROTEIN"/>
    <property type="match status" value="1"/>
</dbReference>
<evidence type="ECO:0000256" key="2">
    <source>
        <dbReference type="RuleBase" id="RU362097"/>
    </source>
</evidence>
<dbReference type="RefSeq" id="WP_207773409.1">
    <property type="nucleotide sequence ID" value="NZ_QENY01000013.1"/>
</dbReference>
<keyword evidence="4" id="KW-1185">Reference proteome</keyword>
<comment type="caution">
    <text evidence="3">The sequence shown here is derived from an EMBL/GenBank/DDBJ whole genome shotgun (WGS) entry which is preliminary data.</text>
</comment>